<feature type="domain" description="NADP-dependent oxidoreductase" evidence="3">
    <location>
        <begin position="19"/>
        <end position="74"/>
    </location>
</feature>
<dbReference type="GO" id="GO:0005737">
    <property type="term" value="C:cytoplasm"/>
    <property type="evidence" value="ECO:0007669"/>
    <property type="project" value="TreeGrafter"/>
</dbReference>
<dbReference type="OrthoDB" id="37537at2759"/>
<evidence type="ECO:0000259" key="3">
    <source>
        <dbReference type="Pfam" id="PF00248"/>
    </source>
</evidence>
<dbReference type="PANTHER" id="PTHR43625">
    <property type="entry name" value="AFLATOXIN B1 ALDEHYDE REDUCTASE"/>
    <property type="match status" value="1"/>
</dbReference>
<dbReference type="AlphaFoldDB" id="A0A5B6VC12"/>
<reference evidence="5" key="1">
    <citation type="journal article" date="2019" name="Plant Biotechnol. J.">
        <title>Genome sequencing of the Australian wild diploid species Gossypium australe highlights disease resistance and delayed gland morphogenesis.</title>
        <authorList>
            <person name="Cai Y."/>
            <person name="Cai X."/>
            <person name="Wang Q."/>
            <person name="Wang P."/>
            <person name="Zhang Y."/>
            <person name="Cai C."/>
            <person name="Xu Y."/>
            <person name="Wang K."/>
            <person name="Zhou Z."/>
            <person name="Wang C."/>
            <person name="Geng S."/>
            <person name="Li B."/>
            <person name="Dong Q."/>
            <person name="Hou Y."/>
            <person name="Wang H."/>
            <person name="Ai P."/>
            <person name="Liu Z."/>
            <person name="Yi F."/>
            <person name="Sun M."/>
            <person name="An G."/>
            <person name="Cheng J."/>
            <person name="Zhang Y."/>
            <person name="Shi Q."/>
            <person name="Xie Y."/>
            <person name="Shi X."/>
            <person name="Chang Y."/>
            <person name="Huang F."/>
            <person name="Chen Y."/>
            <person name="Hong S."/>
            <person name="Mi L."/>
            <person name="Sun Q."/>
            <person name="Zhang L."/>
            <person name="Zhou B."/>
            <person name="Peng R."/>
            <person name="Zhang X."/>
            <person name="Liu F."/>
        </authorList>
    </citation>
    <scope>NUCLEOTIDE SEQUENCE [LARGE SCALE GENOMIC DNA]</scope>
    <source>
        <strain evidence="5">cv. PA1801</strain>
    </source>
</reference>
<dbReference type="InterPro" id="IPR050791">
    <property type="entry name" value="Aldo-Keto_reductase"/>
</dbReference>
<evidence type="ECO:0000313" key="5">
    <source>
        <dbReference type="Proteomes" id="UP000325315"/>
    </source>
</evidence>
<gene>
    <name evidence="4" type="ORF">EPI10_001764</name>
</gene>
<accession>A0A5B6VC12</accession>
<organism evidence="4 5">
    <name type="scientific">Gossypium australe</name>
    <dbReference type="NCBI Taxonomy" id="47621"/>
    <lineage>
        <taxon>Eukaryota</taxon>
        <taxon>Viridiplantae</taxon>
        <taxon>Streptophyta</taxon>
        <taxon>Embryophyta</taxon>
        <taxon>Tracheophyta</taxon>
        <taxon>Spermatophyta</taxon>
        <taxon>Magnoliopsida</taxon>
        <taxon>eudicotyledons</taxon>
        <taxon>Gunneridae</taxon>
        <taxon>Pentapetalae</taxon>
        <taxon>rosids</taxon>
        <taxon>malvids</taxon>
        <taxon>Malvales</taxon>
        <taxon>Malvaceae</taxon>
        <taxon>Malvoideae</taxon>
        <taxon>Gossypium</taxon>
    </lineage>
</organism>
<dbReference type="Gene3D" id="3.20.20.100">
    <property type="entry name" value="NADP-dependent oxidoreductase domain"/>
    <property type="match status" value="1"/>
</dbReference>
<evidence type="ECO:0000256" key="1">
    <source>
        <dbReference type="ARBA" id="ARBA00022857"/>
    </source>
</evidence>
<dbReference type="Proteomes" id="UP000325315">
    <property type="component" value="Unassembled WGS sequence"/>
</dbReference>
<keyword evidence="1" id="KW-0521">NADP</keyword>
<dbReference type="SUPFAM" id="SSF51430">
    <property type="entry name" value="NAD(P)-linked oxidoreductase"/>
    <property type="match status" value="1"/>
</dbReference>
<proteinExistence type="predicted"/>
<keyword evidence="5" id="KW-1185">Reference proteome</keyword>
<name>A0A5B6VC12_9ROSI</name>
<protein>
    <submittedName>
        <fullName evidence="4">Putative aldo-keto reductase 1</fullName>
    </submittedName>
</protein>
<dbReference type="GO" id="GO:0016491">
    <property type="term" value="F:oxidoreductase activity"/>
    <property type="evidence" value="ECO:0007669"/>
    <property type="project" value="UniProtKB-KW"/>
</dbReference>
<dbReference type="InterPro" id="IPR023210">
    <property type="entry name" value="NADP_OxRdtase_dom"/>
</dbReference>
<dbReference type="PANTHER" id="PTHR43625:SF81">
    <property type="entry name" value="OS01G0618100 PROTEIN"/>
    <property type="match status" value="1"/>
</dbReference>
<dbReference type="EMBL" id="SMMG02000007">
    <property type="protein sequence ID" value="KAA3466692.1"/>
    <property type="molecule type" value="Genomic_DNA"/>
</dbReference>
<sequence>MSPHSTDVSFRIAEKTVSKLGFGCIGLSSHNNSVSDEAGIAIIKHAFERGITYFDPTDMYGPKTNKILVGKICTRGGFF</sequence>
<dbReference type="Pfam" id="PF00248">
    <property type="entry name" value="Aldo_ket_red"/>
    <property type="match status" value="1"/>
</dbReference>
<evidence type="ECO:0000313" key="4">
    <source>
        <dbReference type="EMBL" id="KAA3466692.1"/>
    </source>
</evidence>
<dbReference type="InterPro" id="IPR036812">
    <property type="entry name" value="NAD(P)_OxRdtase_dom_sf"/>
</dbReference>
<comment type="caution">
    <text evidence="4">The sequence shown here is derived from an EMBL/GenBank/DDBJ whole genome shotgun (WGS) entry which is preliminary data.</text>
</comment>
<keyword evidence="2" id="KW-0560">Oxidoreductase</keyword>
<evidence type="ECO:0000256" key="2">
    <source>
        <dbReference type="ARBA" id="ARBA00023002"/>
    </source>
</evidence>